<dbReference type="EMBL" id="CP024646">
    <property type="protein sequence ID" value="AZV28550.1"/>
    <property type="molecule type" value="Genomic_DNA"/>
</dbReference>
<sequence length="120" mass="13951">MSISESDWKKYKELRKLALDRFCQGVLAETRTVAQNGALSAHARYLTLYRLIRSRDKDMAMTFDGLSRKDAWLSLRLMVAHNLLTDAELSVLSDKVREIISDAVRQPYEIEWAEERVPDY</sequence>
<dbReference type="Proteomes" id="UP000282760">
    <property type="component" value="Chromosome"/>
</dbReference>
<dbReference type="AlphaFoldDB" id="A0A3T0JYI3"/>
<name>A0A3T0JYI3_PSESX</name>
<gene>
    <name evidence="1" type="ORF">CT157_21880</name>
</gene>
<accession>A0A3T0JYI3</accession>
<protein>
    <submittedName>
        <fullName evidence="1">Uncharacterized protein</fullName>
    </submittedName>
</protein>
<evidence type="ECO:0000313" key="1">
    <source>
        <dbReference type="EMBL" id="AZV28550.1"/>
    </source>
</evidence>
<organism evidence="1 2">
    <name type="scientific">Pseudomonas syringae</name>
    <dbReference type="NCBI Taxonomy" id="317"/>
    <lineage>
        <taxon>Bacteria</taxon>
        <taxon>Pseudomonadati</taxon>
        <taxon>Pseudomonadota</taxon>
        <taxon>Gammaproteobacteria</taxon>
        <taxon>Pseudomonadales</taxon>
        <taxon>Pseudomonadaceae</taxon>
        <taxon>Pseudomonas</taxon>
    </lineage>
</organism>
<proteinExistence type="predicted"/>
<reference evidence="1 2" key="1">
    <citation type="submission" date="2017-11" db="EMBL/GenBank/DDBJ databases">
        <title>Effect of PGPRs.</title>
        <authorList>
            <person name="Oliva R."/>
            <person name="Nong J."/>
            <person name="Roman V."/>
        </authorList>
    </citation>
    <scope>NUCLEOTIDE SEQUENCE [LARGE SCALE GENOMIC DNA]</scope>
    <source>
        <strain evidence="1">Inb918</strain>
    </source>
</reference>
<evidence type="ECO:0000313" key="2">
    <source>
        <dbReference type="Proteomes" id="UP000282760"/>
    </source>
</evidence>